<accession>A0ABT7NAK1</accession>
<dbReference type="EMBL" id="JASZYV010000002">
    <property type="protein sequence ID" value="MDM0044968.1"/>
    <property type="molecule type" value="Genomic_DNA"/>
</dbReference>
<comment type="caution">
    <text evidence="1">The sequence shown here is derived from an EMBL/GenBank/DDBJ whole genome shotgun (WGS) entry which is preliminary data.</text>
</comment>
<reference evidence="1" key="1">
    <citation type="submission" date="2023-06" db="EMBL/GenBank/DDBJ databases">
        <authorList>
            <person name="Jiang Y."/>
            <person name="Liu Q."/>
        </authorList>
    </citation>
    <scope>NUCLEOTIDE SEQUENCE</scope>
    <source>
        <strain evidence="1">CGMCC 1.12089</strain>
    </source>
</reference>
<dbReference type="Proteomes" id="UP001174908">
    <property type="component" value="Unassembled WGS sequence"/>
</dbReference>
<evidence type="ECO:0000313" key="1">
    <source>
        <dbReference type="EMBL" id="MDM0044968.1"/>
    </source>
</evidence>
<gene>
    <name evidence="1" type="ORF">QTH91_10765</name>
</gene>
<dbReference type="RefSeq" id="WP_286660077.1">
    <property type="nucleotide sequence ID" value="NZ_JASZYV010000002.1"/>
</dbReference>
<dbReference type="NCBIfam" id="TIGR02270">
    <property type="entry name" value="TIGR02270 family protein"/>
    <property type="match status" value="1"/>
</dbReference>
<dbReference type="InterPro" id="IPR011959">
    <property type="entry name" value="CHP02270"/>
</dbReference>
<sequence>MLTANALAPGLSRVLAHVVHQHVEEAAHLHVLRVRLQTAPHMRLEQLSRLDGRLVAHLDGISVADDAGQQIAEEALRTTGNGPMFVAMANALEKGNAKGVEALVALAEATHDCEAGVMAAFGWASAHDVRDPVKAMLTTPEPFRRRLALSACSAHMVDMGAALAPLLVDRDSTLRACAFRCAGEWGRGDLLQTCLDAAATDGDAMCRLWAGVSALLLGDRTVCVRALRDGAQAADAIGSAARTWLLRISSPRESVALLGPLRDMPDQRRALIRGTGISGDPRYVAWLIDQMEDPLTARIAGEAISSITGIDLARGDFECVRPADFEPDADGADAVEFDDDEGLPWPNVEKVRGWWASHAHRYPEGVRHFLGAPPSSGHCLDVLHKGYQRQRSAAAKHLCLLQPGRKLFPTEAPSWRQKRWLSGVSA</sequence>
<proteinExistence type="predicted"/>
<keyword evidence="2" id="KW-1185">Reference proteome</keyword>
<organism evidence="1 2">
    <name type="scientific">Variovorax dokdonensis</name>
    <dbReference type="NCBI Taxonomy" id="344883"/>
    <lineage>
        <taxon>Bacteria</taxon>
        <taxon>Pseudomonadati</taxon>
        <taxon>Pseudomonadota</taxon>
        <taxon>Betaproteobacteria</taxon>
        <taxon>Burkholderiales</taxon>
        <taxon>Comamonadaceae</taxon>
        <taxon>Variovorax</taxon>
    </lineage>
</organism>
<protein>
    <submittedName>
        <fullName evidence="1">TIGR02270 family protein</fullName>
    </submittedName>
</protein>
<evidence type="ECO:0000313" key="2">
    <source>
        <dbReference type="Proteomes" id="UP001174908"/>
    </source>
</evidence>
<name>A0ABT7NAK1_9BURK</name>